<name>A0ACB9TDM3_HOLOL</name>
<evidence type="ECO:0000313" key="2">
    <source>
        <dbReference type="Proteomes" id="UP001056778"/>
    </source>
</evidence>
<organism evidence="1 2">
    <name type="scientific">Holotrichia oblita</name>
    <name type="common">Chafer beetle</name>
    <dbReference type="NCBI Taxonomy" id="644536"/>
    <lineage>
        <taxon>Eukaryota</taxon>
        <taxon>Metazoa</taxon>
        <taxon>Ecdysozoa</taxon>
        <taxon>Arthropoda</taxon>
        <taxon>Hexapoda</taxon>
        <taxon>Insecta</taxon>
        <taxon>Pterygota</taxon>
        <taxon>Neoptera</taxon>
        <taxon>Endopterygota</taxon>
        <taxon>Coleoptera</taxon>
        <taxon>Polyphaga</taxon>
        <taxon>Scarabaeiformia</taxon>
        <taxon>Scarabaeidae</taxon>
        <taxon>Melolonthinae</taxon>
        <taxon>Holotrichia</taxon>
    </lineage>
</organism>
<proteinExistence type="predicted"/>
<keyword evidence="2" id="KW-1185">Reference proteome</keyword>
<reference evidence="1" key="1">
    <citation type="submission" date="2022-04" db="EMBL/GenBank/DDBJ databases">
        <title>Chromosome-scale genome assembly of Holotrichia oblita Faldermann.</title>
        <authorList>
            <person name="Rongchong L."/>
        </authorList>
    </citation>
    <scope>NUCLEOTIDE SEQUENCE</scope>
    <source>
        <strain evidence="1">81SQS9</strain>
    </source>
</reference>
<dbReference type="EMBL" id="CM043017">
    <property type="protein sequence ID" value="KAI4464809.1"/>
    <property type="molecule type" value="Genomic_DNA"/>
</dbReference>
<accession>A0ACB9TDM3</accession>
<protein>
    <submittedName>
        <fullName evidence="1">Uncharacterized protein</fullName>
    </submittedName>
</protein>
<sequence length="279" mass="31328">MRPLLGMKCRFTAHIRPVAAKSTKNSLDVVGLDVIYDTAASMREREIVGATLCDTVYCSSLEQSCEELENSGEANKIAASNKHHHNWDHVGAVIEGFHQYNLIKKQRKYSTKREKSILTLKEDKDSKHYSFLHIVEVYKWVPYNCTPHVPPNAVVAGHDCDGSEIYIGKSKFRNDELPCKVIPKRRQAYVAYNSQEHEVKTCEIMVESKLTWQHCDGIRIPPTAVPGGRTSTGETLYIGRAHHGGSLCVGKVHPSHRCLYIPFGGKEVPIKSFEILVAN</sequence>
<dbReference type="Proteomes" id="UP001056778">
    <property type="component" value="Chromosome 3"/>
</dbReference>
<comment type="caution">
    <text evidence="1">The sequence shown here is derived from an EMBL/GenBank/DDBJ whole genome shotgun (WGS) entry which is preliminary data.</text>
</comment>
<evidence type="ECO:0000313" key="1">
    <source>
        <dbReference type="EMBL" id="KAI4464809.1"/>
    </source>
</evidence>
<gene>
    <name evidence="1" type="ORF">MML48_3g00004229</name>
</gene>